<dbReference type="EMBL" id="VSSQ01069910">
    <property type="protein sequence ID" value="MPN21839.1"/>
    <property type="molecule type" value="Genomic_DNA"/>
</dbReference>
<evidence type="ECO:0000313" key="2">
    <source>
        <dbReference type="EMBL" id="MPN21839.1"/>
    </source>
</evidence>
<reference evidence="2" key="1">
    <citation type="submission" date="2019-08" db="EMBL/GenBank/DDBJ databases">
        <authorList>
            <person name="Kucharzyk K."/>
            <person name="Murdoch R.W."/>
            <person name="Higgins S."/>
            <person name="Loffler F."/>
        </authorList>
    </citation>
    <scope>NUCLEOTIDE SEQUENCE</scope>
</reference>
<organism evidence="2">
    <name type="scientific">bioreactor metagenome</name>
    <dbReference type="NCBI Taxonomy" id="1076179"/>
    <lineage>
        <taxon>unclassified sequences</taxon>
        <taxon>metagenomes</taxon>
        <taxon>ecological metagenomes</taxon>
    </lineage>
</organism>
<evidence type="ECO:0000256" key="1">
    <source>
        <dbReference type="SAM" id="Phobius"/>
    </source>
</evidence>
<proteinExistence type="predicted"/>
<name>A0A645G7S2_9ZZZZ</name>
<keyword evidence="1" id="KW-0812">Transmembrane</keyword>
<feature type="transmembrane region" description="Helical" evidence="1">
    <location>
        <begin position="51"/>
        <end position="72"/>
    </location>
</feature>
<sequence length="147" mass="17369">MPIYRAHKYMQRWINNENNRPCIVILCYLKIAWKEGVPLKAKTRSTSINRFWIWLFYLLLLIFMFLFMRYGLYSTIQWIPFSLGLLSLACAVYVAHRTLRCPHCNSLAVLKHLTLMENGKKTICPNCKNEILYGPSTLPKEPKKKKK</sequence>
<accession>A0A645G7S2</accession>
<protein>
    <submittedName>
        <fullName evidence="2">Uncharacterized protein</fullName>
    </submittedName>
</protein>
<keyword evidence="1" id="KW-0472">Membrane</keyword>
<gene>
    <name evidence="2" type="ORF">SDC9_169221</name>
</gene>
<feature type="transmembrane region" description="Helical" evidence="1">
    <location>
        <begin position="78"/>
        <end position="95"/>
    </location>
</feature>
<keyword evidence="1" id="KW-1133">Transmembrane helix</keyword>
<dbReference type="AlphaFoldDB" id="A0A645G7S2"/>
<comment type="caution">
    <text evidence="2">The sequence shown here is derived from an EMBL/GenBank/DDBJ whole genome shotgun (WGS) entry which is preliminary data.</text>
</comment>